<comment type="caution">
    <text evidence="3">The sequence shown here is derived from an EMBL/GenBank/DDBJ whole genome shotgun (WGS) entry which is preliminary data.</text>
</comment>
<evidence type="ECO:0000313" key="3">
    <source>
        <dbReference type="EMBL" id="OAN10836.1"/>
    </source>
</evidence>
<dbReference type="Gene3D" id="3.40.50.1820">
    <property type="entry name" value="alpha/beta hydrolase"/>
    <property type="match status" value="1"/>
</dbReference>
<accession>A0A178K152</accession>
<evidence type="ECO:0000256" key="1">
    <source>
        <dbReference type="SAM" id="SignalP"/>
    </source>
</evidence>
<evidence type="ECO:0000259" key="2">
    <source>
        <dbReference type="Pfam" id="PF12697"/>
    </source>
</evidence>
<protein>
    <recommendedName>
        <fullName evidence="2">AB hydrolase-1 domain-containing protein</fullName>
    </recommendedName>
</protein>
<sequence>MNREDLMKQNLITKAMLVALTASTLAACNSSDDDSSSEDKLLPANLAFTFGIENTKQIASDSNLPMPNDLYFLGKDGVQSIDNQLIIFGCGDTDDGATPESSVENATKCALEDLDGWSTTAPFSLPMEGDVSQLDSGTFKDNVRLFAERSFPLSGYGELKFGKDFTVQATRFGHLQILPLRPFAAATQHVLVVSNGLKSTSGDAVKPSVAFNDLLQNEQTDPLLAAYKAQTEALFTTLGDEAITPDNTFYIAAIKTQSIGKVLKSLVKNPEADANGLTSADTPEEHLVGAGLPPEVLDTIVGRVVGGIIGNPDIDPNFCDSNVGDGLLVECVRKLQATVKLPYYLADSSAINHTNCAIDSNNQADARFWFKTDGIKVDDNETYFDSYRFTRESCQPLYSAWHVEGEGTIRDPLMPISTATQELQVQVVLPNPDRTPMPNDGWPVVLFAHGITAAKEFGNGGMLLLDNFVQAELANQGYAVIAIDHPLHNTRAVDFDGDGSYEVNVSQSLRGLFSGHEQADVKNFLKADALLTSRDNLRQSIADLINLRASLDQGLNFTYPTNIAERFDSENVFVMGHSMGAIAGASFSGIVAESDLALNGAILANPGGGIGGILMNSVWLGHSEVPPAIKAMPEFHQRMATELGLESVAAVRQYAEQNPSDYKLKSDDVAKVYFSEFQYLMQAVVDTVDPLNYGNELKETPILSLSVTGSISQQPALQDIAGNYFTTADQTVPIKVEHTNPTMYEVCNQATETTGANASQDMGCFNGSAFKPYYSLDTTEFPLAGATPLETVYGLKNTLNSSDRSFTRFLTGTHNIGAGTLTTSETEGNGDYRSVDSAATELAIQAASFVEYSLSAGQYVEGSHRIAPQDLTIIDVSE</sequence>
<evidence type="ECO:0000313" key="4">
    <source>
        <dbReference type="Proteomes" id="UP000078503"/>
    </source>
</evidence>
<feature type="chain" id="PRO_5008089905" description="AB hydrolase-1 domain-containing protein" evidence="1">
    <location>
        <begin position="27"/>
        <end position="878"/>
    </location>
</feature>
<dbReference type="Pfam" id="PF12697">
    <property type="entry name" value="Abhydrolase_6"/>
    <property type="match status" value="1"/>
</dbReference>
<reference evidence="3 4" key="1">
    <citation type="submission" date="2016-03" db="EMBL/GenBank/DDBJ databases">
        <title>Photobacterium proteolyticum sp. nov. a protease producing bacterium isolated from ocean sediments of Laizhou Bay.</title>
        <authorList>
            <person name="Li Y."/>
        </authorList>
    </citation>
    <scope>NUCLEOTIDE SEQUENCE [LARGE SCALE GENOMIC DNA]</scope>
    <source>
        <strain evidence="3 4">R-40508</strain>
    </source>
</reference>
<proteinExistence type="predicted"/>
<dbReference type="Proteomes" id="UP000078503">
    <property type="component" value="Unassembled WGS sequence"/>
</dbReference>
<name>A0A178K152_9GAMM</name>
<keyword evidence="1" id="KW-0732">Signal</keyword>
<dbReference type="AlphaFoldDB" id="A0A178K152"/>
<feature type="domain" description="AB hydrolase-1" evidence="2">
    <location>
        <begin position="445"/>
        <end position="659"/>
    </location>
</feature>
<dbReference type="SUPFAM" id="SSF53474">
    <property type="entry name" value="alpha/beta-Hydrolases"/>
    <property type="match status" value="1"/>
</dbReference>
<keyword evidence="4" id="KW-1185">Reference proteome</keyword>
<dbReference type="EMBL" id="LVHF01000033">
    <property type="protein sequence ID" value="OAN10836.1"/>
    <property type="molecule type" value="Genomic_DNA"/>
</dbReference>
<dbReference type="InterPro" id="IPR029058">
    <property type="entry name" value="AB_hydrolase_fold"/>
</dbReference>
<dbReference type="OrthoDB" id="5477453at2"/>
<feature type="signal peptide" evidence="1">
    <location>
        <begin position="1"/>
        <end position="26"/>
    </location>
</feature>
<dbReference type="PROSITE" id="PS51257">
    <property type="entry name" value="PROKAR_LIPOPROTEIN"/>
    <property type="match status" value="1"/>
</dbReference>
<gene>
    <name evidence="3" type="ORF">A3K86_17740</name>
</gene>
<dbReference type="STRING" id="858640.A3K86_17740"/>
<dbReference type="InterPro" id="IPR000073">
    <property type="entry name" value="AB_hydrolase_1"/>
</dbReference>
<organism evidence="3 4">
    <name type="scientific">Photobacterium jeanii</name>
    <dbReference type="NCBI Taxonomy" id="858640"/>
    <lineage>
        <taxon>Bacteria</taxon>
        <taxon>Pseudomonadati</taxon>
        <taxon>Pseudomonadota</taxon>
        <taxon>Gammaproteobacteria</taxon>
        <taxon>Vibrionales</taxon>
        <taxon>Vibrionaceae</taxon>
        <taxon>Photobacterium</taxon>
    </lineage>
</organism>